<comment type="caution">
    <text evidence="7">The sequence shown here is derived from an EMBL/GenBank/DDBJ whole genome shotgun (WGS) entry which is preliminary data.</text>
</comment>
<evidence type="ECO:0000313" key="8">
    <source>
        <dbReference type="Proteomes" id="UP000626026"/>
    </source>
</evidence>
<feature type="domain" description="D-isomer specific 2-hydroxyacid dehydrogenase NAD-binding" evidence="6">
    <location>
        <begin position="114"/>
        <end position="280"/>
    </location>
</feature>
<name>A0ABR7RMW9_9PROT</name>
<gene>
    <name evidence="7" type="ORF">IBL26_13740</name>
</gene>
<organism evidence="7 8">
    <name type="scientific">Teichococcus aerophilus</name>
    <dbReference type="NCBI Taxonomy" id="1224513"/>
    <lineage>
        <taxon>Bacteria</taxon>
        <taxon>Pseudomonadati</taxon>
        <taxon>Pseudomonadota</taxon>
        <taxon>Alphaproteobacteria</taxon>
        <taxon>Acetobacterales</taxon>
        <taxon>Roseomonadaceae</taxon>
        <taxon>Roseomonas</taxon>
    </lineage>
</organism>
<accession>A0ABR7RMW9</accession>
<dbReference type="PANTHER" id="PTHR42789">
    <property type="entry name" value="D-ISOMER SPECIFIC 2-HYDROXYACID DEHYDROGENASE FAMILY PROTEIN (AFU_ORTHOLOGUE AFUA_6G10090)"/>
    <property type="match status" value="1"/>
</dbReference>
<evidence type="ECO:0000256" key="1">
    <source>
        <dbReference type="ARBA" id="ARBA00005854"/>
    </source>
</evidence>
<dbReference type="SUPFAM" id="SSF51735">
    <property type="entry name" value="NAD(P)-binding Rossmann-fold domains"/>
    <property type="match status" value="1"/>
</dbReference>
<evidence type="ECO:0000259" key="5">
    <source>
        <dbReference type="Pfam" id="PF00389"/>
    </source>
</evidence>
<dbReference type="Pfam" id="PF02826">
    <property type="entry name" value="2-Hacid_dh_C"/>
    <property type="match status" value="1"/>
</dbReference>
<evidence type="ECO:0000256" key="4">
    <source>
        <dbReference type="RuleBase" id="RU003719"/>
    </source>
</evidence>
<proteinExistence type="inferred from homology"/>
<evidence type="ECO:0000256" key="3">
    <source>
        <dbReference type="ARBA" id="ARBA00023027"/>
    </source>
</evidence>
<dbReference type="Gene3D" id="3.40.50.720">
    <property type="entry name" value="NAD(P)-binding Rossmann-like Domain"/>
    <property type="match status" value="2"/>
</dbReference>
<dbReference type="Proteomes" id="UP000626026">
    <property type="component" value="Unassembled WGS sequence"/>
</dbReference>
<keyword evidence="3" id="KW-0520">NAD</keyword>
<dbReference type="Pfam" id="PF00389">
    <property type="entry name" value="2-Hacid_dh"/>
    <property type="match status" value="1"/>
</dbReference>
<dbReference type="RefSeq" id="WP_187785064.1">
    <property type="nucleotide sequence ID" value="NZ_JACTVA010000023.1"/>
</dbReference>
<comment type="similarity">
    <text evidence="1 4">Belongs to the D-isomer specific 2-hydroxyacid dehydrogenase family.</text>
</comment>
<keyword evidence="2 4" id="KW-0560">Oxidoreductase</keyword>
<dbReference type="InterPro" id="IPR050857">
    <property type="entry name" value="D-2-hydroxyacid_DH"/>
</dbReference>
<reference evidence="7 8" key="1">
    <citation type="journal article" date="2013" name="Int. J. Syst. Evol. Microbiol.">
        <title>Roseomonas aerophila sp. nov., isolated from air.</title>
        <authorList>
            <person name="Kim S.J."/>
            <person name="Weon H.Y."/>
            <person name="Ahn J.H."/>
            <person name="Hong S.B."/>
            <person name="Seok S.J."/>
            <person name="Whang K.S."/>
            <person name="Kwon S.W."/>
        </authorList>
    </citation>
    <scope>NUCLEOTIDE SEQUENCE [LARGE SCALE GENOMIC DNA]</scope>
    <source>
        <strain evidence="7 8">NBRC 108923</strain>
    </source>
</reference>
<dbReference type="InterPro" id="IPR036291">
    <property type="entry name" value="NAD(P)-bd_dom_sf"/>
</dbReference>
<protein>
    <submittedName>
        <fullName evidence="7">Hydroxyacid dehydrogenase</fullName>
    </submittedName>
</protein>
<dbReference type="InterPro" id="IPR006139">
    <property type="entry name" value="D-isomer_2_OHA_DH_cat_dom"/>
</dbReference>
<sequence length="325" mass="33782">MKVYLTHTEEAFAGYYGDRPLAALQQVAEVVRNTSGKVLQGQALAEAAAGCQAIVAFRATPGTAETFAHAPDLVAFLRGAVDISTIDVDAASAHGVLVTRATPGFTDAVAELGLGMMIDLARGMTRAAEVFHAGTVPEAAMGRQLSASTLGLIGYGRIARRLAEMARGVGMRIVVHDPGLPEGSASLEEVLGAADFVVCLAASTPETDKLLNAARFAQMKRGSFLVNLSRGQLVHEAALEEALDSGHLAGAALDVGMAPDQMPPPSLARRRDVIATPHIGGLTPTATEHQAMDTVRQIAALAAGQMPEGAVNAEAAHRLKRLLKA</sequence>
<evidence type="ECO:0000256" key="2">
    <source>
        <dbReference type="ARBA" id="ARBA00023002"/>
    </source>
</evidence>
<keyword evidence="8" id="KW-1185">Reference proteome</keyword>
<dbReference type="PANTHER" id="PTHR42789:SF1">
    <property type="entry name" value="D-ISOMER SPECIFIC 2-HYDROXYACID DEHYDROGENASE FAMILY PROTEIN (AFU_ORTHOLOGUE AFUA_6G10090)"/>
    <property type="match status" value="1"/>
</dbReference>
<feature type="domain" description="D-isomer specific 2-hydroxyacid dehydrogenase catalytic" evidence="5">
    <location>
        <begin position="25"/>
        <end position="312"/>
    </location>
</feature>
<evidence type="ECO:0000313" key="7">
    <source>
        <dbReference type="EMBL" id="MBC9207902.1"/>
    </source>
</evidence>
<dbReference type="EMBL" id="JACTVA010000023">
    <property type="protein sequence ID" value="MBC9207902.1"/>
    <property type="molecule type" value="Genomic_DNA"/>
</dbReference>
<dbReference type="InterPro" id="IPR006140">
    <property type="entry name" value="D-isomer_DH_NAD-bd"/>
</dbReference>
<dbReference type="SUPFAM" id="SSF52283">
    <property type="entry name" value="Formate/glycerate dehydrogenase catalytic domain-like"/>
    <property type="match status" value="1"/>
</dbReference>
<evidence type="ECO:0000259" key="6">
    <source>
        <dbReference type="Pfam" id="PF02826"/>
    </source>
</evidence>